<dbReference type="EMBL" id="JANCMW010000126">
    <property type="protein sequence ID" value="MDF0752845.1"/>
    <property type="molecule type" value="Genomic_DNA"/>
</dbReference>
<dbReference type="Proteomes" id="UP001143391">
    <property type="component" value="Unassembled WGS sequence"/>
</dbReference>
<dbReference type="InterPro" id="IPR011990">
    <property type="entry name" value="TPR-like_helical_dom_sf"/>
</dbReference>
<feature type="non-terminal residue" evidence="1">
    <location>
        <position position="91"/>
    </location>
</feature>
<sequence length="91" mass="9713">ASGYADVTATIATTKARFPELHLTEDHMIAWGYRLLAASPRAARGIFAWAAAQFPDSWNAHDSLAEALAATGDRAGAIAEYRRSLALNPAN</sequence>
<dbReference type="RefSeq" id="WP_275710526.1">
    <property type="nucleotide sequence ID" value="NZ_JANCMW010000126.1"/>
</dbReference>
<dbReference type="PROSITE" id="PS50293">
    <property type="entry name" value="TPR_REGION"/>
    <property type="match status" value="1"/>
</dbReference>
<evidence type="ECO:0000313" key="2">
    <source>
        <dbReference type="Proteomes" id="UP001143391"/>
    </source>
</evidence>
<organism evidence="1 2">
    <name type="scientific">Marinobacter iranensis</name>
    <dbReference type="NCBI Taxonomy" id="2962607"/>
    <lineage>
        <taxon>Bacteria</taxon>
        <taxon>Pseudomonadati</taxon>
        <taxon>Pseudomonadota</taxon>
        <taxon>Gammaproteobacteria</taxon>
        <taxon>Pseudomonadales</taxon>
        <taxon>Marinobacteraceae</taxon>
        <taxon>Marinobacter</taxon>
    </lineage>
</organism>
<evidence type="ECO:0000313" key="1">
    <source>
        <dbReference type="EMBL" id="MDF0752845.1"/>
    </source>
</evidence>
<keyword evidence="2" id="KW-1185">Reference proteome</keyword>
<proteinExistence type="predicted"/>
<dbReference type="Gene3D" id="1.25.40.10">
    <property type="entry name" value="Tetratricopeptide repeat domain"/>
    <property type="match status" value="1"/>
</dbReference>
<accession>A0ABT5YIG9</accession>
<feature type="non-terminal residue" evidence="1">
    <location>
        <position position="1"/>
    </location>
</feature>
<evidence type="ECO:0008006" key="3">
    <source>
        <dbReference type="Google" id="ProtNLM"/>
    </source>
</evidence>
<name>A0ABT5YIG9_9GAMM</name>
<reference evidence="1" key="1">
    <citation type="submission" date="2022-07" db="EMBL/GenBank/DDBJ databases">
        <title>Marinobacter iranensis a new bacterium isolate from a hipersaline lake in Iran.</title>
        <authorList>
            <person name="Mohammad A.M.A."/>
            <person name="Cristina S.-P."/>
            <person name="Antonio V."/>
        </authorList>
    </citation>
    <scope>NUCLEOTIDE SEQUENCE</scope>
    <source>
        <strain evidence="1">71-i</strain>
    </source>
</reference>
<comment type="caution">
    <text evidence="1">The sequence shown here is derived from an EMBL/GenBank/DDBJ whole genome shotgun (WGS) entry which is preliminary data.</text>
</comment>
<dbReference type="SUPFAM" id="SSF48452">
    <property type="entry name" value="TPR-like"/>
    <property type="match status" value="1"/>
</dbReference>
<gene>
    <name evidence="1" type="ORF">NLU14_21710</name>
</gene>
<protein>
    <recommendedName>
        <fullName evidence="3">Tetratricopeptide repeat protein</fullName>
    </recommendedName>
</protein>